<dbReference type="PROSITE" id="PS00595">
    <property type="entry name" value="AA_TRANSFER_CLASS_5"/>
    <property type="match status" value="1"/>
</dbReference>
<dbReference type="InterPro" id="IPR000192">
    <property type="entry name" value="Aminotrans_V_dom"/>
</dbReference>
<keyword evidence="14" id="KW-1185">Reference proteome</keyword>
<dbReference type="GO" id="GO:0046872">
    <property type="term" value="F:metal ion binding"/>
    <property type="evidence" value="ECO:0007669"/>
    <property type="project" value="UniProtKB-KW"/>
</dbReference>
<evidence type="ECO:0000313" key="13">
    <source>
        <dbReference type="EMBL" id="AEH44753.1"/>
    </source>
</evidence>
<evidence type="ECO:0000256" key="1">
    <source>
        <dbReference type="ARBA" id="ARBA00001933"/>
    </source>
</evidence>
<dbReference type="PANTHER" id="PTHR11601:SF34">
    <property type="entry name" value="CYSTEINE DESULFURASE"/>
    <property type="match status" value="1"/>
</dbReference>
<dbReference type="Proteomes" id="UP000006793">
    <property type="component" value="Chromosome"/>
</dbReference>
<comment type="similarity">
    <text evidence="3">Belongs to the class-V pyridoxal-phosphate-dependent aminotransferase family. NifS/IscS subfamily.</text>
</comment>
<evidence type="ECO:0000256" key="9">
    <source>
        <dbReference type="ARBA" id="ARBA00023014"/>
    </source>
</evidence>
<dbReference type="PaxDb" id="667014-Thein_0876"/>
<reference evidence="13 14" key="2">
    <citation type="journal article" date="2012" name="Stand. Genomic Sci.">
        <title>Complete genome sequence of the thermophilic sulfate-reducing ocean bacterium Thermodesulfatator indicus type strain (CIR29812(T)).</title>
        <authorList>
            <person name="Anderson I."/>
            <person name="Saunders E."/>
            <person name="Lapidus A."/>
            <person name="Nolan M."/>
            <person name="Lucas S."/>
            <person name="Tice H."/>
            <person name="Del Rio T.G."/>
            <person name="Cheng J.F."/>
            <person name="Han C."/>
            <person name="Tapia R."/>
            <person name="Goodwin L.A."/>
            <person name="Pitluck S."/>
            <person name="Liolios K."/>
            <person name="Mavromatis K."/>
            <person name="Pagani I."/>
            <person name="Ivanova N."/>
            <person name="Mikhailova N."/>
            <person name="Pati A."/>
            <person name="Chen A."/>
            <person name="Palaniappan K."/>
            <person name="Land M."/>
            <person name="Hauser L."/>
            <person name="Jeffries C.D."/>
            <person name="Chang Y.J."/>
            <person name="Brambilla E.M."/>
            <person name="Rohde M."/>
            <person name="Spring S."/>
            <person name="Goker M."/>
            <person name="Detter J.C."/>
            <person name="Woyke T."/>
            <person name="Bristow J."/>
            <person name="Eisen J.A."/>
            <person name="Markowitz V."/>
            <person name="Hugenholtz P."/>
            <person name="Kyrpides N.C."/>
            <person name="Klenk H.P."/>
        </authorList>
    </citation>
    <scope>NUCLEOTIDE SEQUENCE [LARGE SCALE GENOMIC DNA]</scope>
    <source>
        <strain evidence="14">DSM 15286 / JCM 11887 / CIR29812</strain>
    </source>
</reference>
<dbReference type="RefSeq" id="WP_013907496.1">
    <property type="nucleotide sequence ID" value="NC_015681.1"/>
</dbReference>
<dbReference type="FunCoup" id="F8ACW2">
    <property type="interactions" value="426"/>
</dbReference>
<protein>
    <recommendedName>
        <fullName evidence="4">cysteine desulfurase</fullName>
        <ecNumber evidence="4">2.8.1.7</ecNumber>
    </recommendedName>
</protein>
<dbReference type="GO" id="GO:0051536">
    <property type="term" value="F:iron-sulfur cluster binding"/>
    <property type="evidence" value="ECO:0007669"/>
    <property type="project" value="UniProtKB-KW"/>
</dbReference>
<dbReference type="InterPro" id="IPR015422">
    <property type="entry name" value="PyrdxlP-dep_Trfase_small"/>
</dbReference>
<dbReference type="OrthoDB" id="9808002at2"/>
<evidence type="ECO:0000259" key="12">
    <source>
        <dbReference type="Pfam" id="PF00266"/>
    </source>
</evidence>
<dbReference type="SUPFAM" id="SSF53383">
    <property type="entry name" value="PLP-dependent transferases"/>
    <property type="match status" value="1"/>
</dbReference>
<evidence type="ECO:0000256" key="10">
    <source>
        <dbReference type="ARBA" id="ARBA00050776"/>
    </source>
</evidence>
<evidence type="ECO:0000256" key="2">
    <source>
        <dbReference type="ARBA" id="ARBA00003120"/>
    </source>
</evidence>
<dbReference type="InterPro" id="IPR015424">
    <property type="entry name" value="PyrdxlP-dep_Trfase"/>
</dbReference>
<keyword evidence="6" id="KW-0479">Metal-binding</keyword>
<keyword evidence="8" id="KW-0408">Iron</keyword>
<evidence type="ECO:0000256" key="7">
    <source>
        <dbReference type="ARBA" id="ARBA00022898"/>
    </source>
</evidence>
<dbReference type="FunFam" id="3.40.640.10:FF:000084">
    <property type="entry name" value="IscS-like cysteine desulfurase"/>
    <property type="match status" value="1"/>
</dbReference>
<evidence type="ECO:0000256" key="8">
    <source>
        <dbReference type="ARBA" id="ARBA00023004"/>
    </source>
</evidence>
<comment type="function">
    <text evidence="2">Catalyzes the removal of elemental sulfur atoms from cysteine to produce alanine. Seems to participate in the biosynthesis of the nitrogenase metalloclusters by providing the inorganic sulfur required for the Fe-S core formation.</text>
</comment>
<dbReference type="EC" id="2.8.1.7" evidence="4"/>
<evidence type="ECO:0000313" key="14">
    <source>
        <dbReference type="Proteomes" id="UP000006793"/>
    </source>
</evidence>
<gene>
    <name evidence="13" type="ordered locus">Thein_0876</name>
</gene>
<proteinExistence type="inferred from homology"/>
<evidence type="ECO:0000256" key="11">
    <source>
        <dbReference type="RuleBase" id="RU004504"/>
    </source>
</evidence>
<feature type="domain" description="Aminotransferase class V" evidence="12">
    <location>
        <begin position="5"/>
        <end position="363"/>
    </location>
</feature>
<dbReference type="EMBL" id="CP002683">
    <property type="protein sequence ID" value="AEH44753.1"/>
    <property type="molecule type" value="Genomic_DNA"/>
</dbReference>
<evidence type="ECO:0000256" key="6">
    <source>
        <dbReference type="ARBA" id="ARBA00022723"/>
    </source>
</evidence>
<organism evidence="13 14">
    <name type="scientific">Thermodesulfatator indicus (strain DSM 15286 / JCM 11887 / CIR29812)</name>
    <dbReference type="NCBI Taxonomy" id="667014"/>
    <lineage>
        <taxon>Bacteria</taxon>
        <taxon>Pseudomonadati</taxon>
        <taxon>Thermodesulfobacteriota</taxon>
        <taxon>Thermodesulfobacteria</taxon>
        <taxon>Thermodesulfobacteriales</taxon>
        <taxon>Thermodesulfatatoraceae</taxon>
        <taxon>Thermodesulfatator</taxon>
    </lineage>
</organism>
<keyword evidence="5 13" id="KW-0808">Transferase</keyword>
<dbReference type="InterPro" id="IPR015421">
    <property type="entry name" value="PyrdxlP-dep_Trfase_major"/>
</dbReference>
<evidence type="ECO:0000256" key="4">
    <source>
        <dbReference type="ARBA" id="ARBA00012239"/>
    </source>
</evidence>
<keyword evidence="9" id="KW-0411">Iron-sulfur</keyword>
<dbReference type="AlphaFoldDB" id="F8ACW2"/>
<sequence>MKQIIYLDYNATAPVLPEVREVVDFYLVEAFGNPSCSHKVGQVAKKGLEEARKNVASLIEANPQEIIFLSGGTEANNLAILGMTLAQEKKKHVITSQIEHPSVLNPMIKLLEMGFDVSFLPVDSQGYVDPDELKKALRPDTFLVSIMLVNNEVGTIQPVAEIGHICRERDIVFHTDAAQAVGKLPVSVKEINCDLMTIAGHKMYAPKGIGALFIREGISLRPLMHGASQEKGLRPGTEPVALACGLGKAASIAKKDLIAEGAREKILREKLYQGLKDIYPRLVLHGDPERTISNTLSISFPGLSASQILANLPEICASTGAACHNKAQAISHVLSAMGVSKEVALGTMRLSLGRGTSDQDISRAISLFKRVLVS</sequence>
<dbReference type="InterPro" id="IPR016454">
    <property type="entry name" value="Cysteine_dSase"/>
</dbReference>
<dbReference type="HOGENOM" id="CLU_003433_0_2_0"/>
<dbReference type="InParanoid" id="F8ACW2"/>
<dbReference type="Gene3D" id="3.90.1150.10">
    <property type="entry name" value="Aspartate Aminotransferase, domain 1"/>
    <property type="match status" value="1"/>
</dbReference>
<dbReference type="STRING" id="667014.Thein_0876"/>
<keyword evidence="7" id="KW-0663">Pyridoxal phosphate</keyword>
<evidence type="ECO:0000256" key="5">
    <source>
        <dbReference type="ARBA" id="ARBA00022679"/>
    </source>
</evidence>
<dbReference type="GO" id="GO:0031071">
    <property type="term" value="F:cysteine desulfurase activity"/>
    <property type="evidence" value="ECO:0007669"/>
    <property type="project" value="UniProtKB-EC"/>
</dbReference>
<accession>F8ACW2</accession>
<dbReference type="PIRSF" id="PIRSF005572">
    <property type="entry name" value="NifS"/>
    <property type="match status" value="1"/>
</dbReference>
<dbReference type="eggNOG" id="COG1104">
    <property type="taxonomic scope" value="Bacteria"/>
</dbReference>
<comment type="cofactor">
    <cofactor evidence="1 11">
        <name>pyridoxal 5'-phosphate</name>
        <dbReference type="ChEBI" id="CHEBI:597326"/>
    </cofactor>
</comment>
<reference evidence="14" key="1">
    <citation type="submission" date="2011-04" db="EMBL/GenBank/DDBJ databases">
        <title>The complete genome of Thermodesulfatator indicus DSM 15286.</title>
        <authorList>
            <person name="Lucas S."/>
            <person name="Copeland A."/>
            <person name="Lapidus A."/>
            <person name="Bruce D."/>
            <person name="Goodwin L."/>
            <person name="Pitluck S."/>
            <person name="Peters L."/>
            <person name="Kyrpides N."/>
            <person name="Mavromatis K."/>
            <person name="Pagani I."/>
            <person name="Ivanova N."/>
            <person name="Saunders L."/>
            <person name="Detter J.C."/>
            <person name="Tapia R."/>
            <person name="Han C."/>
            <person name="Land M."/>
            <person name="Hauser L."/>
            <person name="Markowitz V."/>
            <person name="Cheng J.-F."/>
            <person name="Hugenholtz P."/>
            <person name="Woyke T."/>
            <person name="Wu D."/>
            <person name="Spring S."/>
            <person name="Schroeder M."/>
            <person name="Brambilla E."/>
            <person name="Klenk H.-P."/>
            <person name="Eisen J.A."/>
        </authorList>
    </citation>
    <scope>NUCLEOTIDE SEQUENCE [LARGE SCALE GENOMIC DNA]</scope>
    <source>
        <strain evidence="14">DSM 15286 / JCM 11887 / CIR29812</strain>
    </source>
</reference>
<comment type="catalytic activity">
    <reaction evidence="10">
        <text>(sulfur carrier)-H + L-cysteine = (sulfur carrier)-SH + L-alanine</text>
        <dbReference type="Rhea" id="RHEA:43892"/>
        <dbReference type="Rhea" id="RHEA-COMP:14737"/>
        <dbReference type="Rhea" id="RHEA-COMP:14739"/>
        <dbReference type="ChEBI" id="CHEBI:29917"/>
        <dbReference type="ChEBI" id="CHEBI:35235"/>
        <dbReference type="ChEBI" id="CHEBI:57972"/>
        <dbReference type="ChEBI" id="CHEBI:64428"/>
        <dbReference type="EC" id="2.8.1.7"/>
    </reaction>
</comment>
<name>F8ACW2_THEID</name>
<dbReference type="PATRIC" id="fig|667014.3.peg.897"/>
<dbReference type="InterPro" id="IPR020578">
    <property type="entry name" value="Aminotrans_V_PyrdxlP_BS"/>
</dbReference>
<dbReference type="KEGG" id="tid:Thein_0876"/>
<dbReference type="Pfam" id="PF00266">
    <property type="entry name" value="Aminotran_5"/>
    <property type="match status" value="1"/>
</dbReference>
<dbReference type="PANTHER" id="PTHR11601">
    <property type="entry name" value="CYSTEINE DESULFURYLASE FAMILY MEMBER"/>
    <property type="match status" value="1"/>
</dbReference>
<dbReference type="Gene3D" id="3.40.640.10">
    <property type="entry name" value="Type I PLP-dependent aspartate aminotransferase-like (Major domain)"/>
    <property type="match status" value="1"/>
</dbReference>
<evidence type="ECO:0000256" key="3">
    <source>
        <dbReference type="ARBA" id="ARBA00006490"/>
    </source>
</evidence>